<reference evidence="1 2" key="1">
    <citation type="journal article" date="2023" name="Microbiol. Resour. Announc.">
        <title>Complete Genome Sequence of Imperialibacter roseus strain P4T.</title>
        <authorList>
            <person name="Tizabi D.R."/>
            <person name="Bachvaroff T."/>
            <person name="Hill R.T."/>
        </authorList>
    </citation>
    <scope>NUCLEOTIDE SEQUENCE [LARGE SCALE GENOMIC DNA]</scope>
    <source>
        <strain evidence="1 2">P4T</strain>
    </source>
</reference>
<organism evidence="1 2">
    <name type="scientific">Imperialibacter roseus</name>
    <dbReference type="NCBI Taxonomy" id="1324217"/>
    <lineage>
        <taxon>Bacteria</taxon>
        <taxon>Pseudomonadati</taxon>
        <taxon>Bacteroidota</taxon>
        <taxon>Cytophagia</taxon>
        <taxon>Cytophagales</taxon>
        <taxon>Flammeovirgaceae</taxon>
        <taxon>Imperialibacter</taxon>
    </lineage>
</organism>
<keyword evidence="2" id="KW-1185">Reference proteome</keyword>
<gene>
    <name evidence="1" type="ORF">RT717_03575</name>
</gene>
<dbReference type="EMBL" id="CP136051">
    <property type="protein sequence ID" value="WOK07703.1"/>
    <property type="molecule type" value="Genomic_DNA"/>
</dbReference>
<sequence>MEIEGFTKVFESEFARCYVAPERGIVLCNMKVGYVPILNFKETFQVLAEEVMKGGFTKFVFDKSSLKTFHQPSMKWYFTEWKTKMLEYGLHKHFKVLPEIDWFKKSVEAARKPLLKQFPDEVLSKLRIEYFDTVQQAIDAE</sequence>
<protein>
    <submittedName>
        <fullName evidence="1">Uncharacterized protein</fullName>
    </submittedName>
</protein>
<dbReference type="RefSeq" id="WP_317490366.1">
    <property type="nucleotide sequence ID" value="NZ_CP136051.1"/>
</dbReference>
<name>A0ABZ0ITE0_9BACT</name>
<evidence type="ECO:0000313" key="1">
    <source>
        <dbReference type="EMBL" id="WOK07703.1"/>
    </source>
</evidence>
<evidence type="ECO:0000313" key="2">
    <source>
        <dbReference type="Proteomes" id="UP001302349"/>
    </source>
</evidence>
<accession>A0ABZ0ITE0</accession>
<proteinExistence type="predicted"/>
<dbReference type="Proteomes" id="UP001302349">
    <property type="component" value="Chromosome"/>
</dbReference>